<reference evidence="2 3" key="1">
    <citation type="journal article" date="2015" name="Genome Announc.">
        <title>Draft Genome Sequences of Marine Isolates of Thalassomonas viridans and Thalassomonas actiniarum.</title>
        <authorList>
            <person name="Olonade I."/>
            <person name="van Zyl L.J."/>
            <person name="Trindade M."/>
        </authorList>
    </citation>
    <scope>NUCLEOTIDE SEQUENCE [LARGE SCALE GENOMIC DNA]</scope>
    <source>
        <strain evidence="2 3">XOM25</strain>
    </source>
</reference>
<proteinExistence type="predicted"/>
<evidence type="ECO:0000313" key="3">
    <source>
        <dbReference type="Proteomes" id="UP000032352"/>
    </source>
</evidence>
<accession>A0AAF0C908</accession>
<gene>
    <name evidence="2" type="ORF">SG34_027205</name>
</gene>
<evidence type="ECO:0000313" key="2">
    <source>
        <dbReference type="EMBL" id="WDE04951.1"/>
    </source>
</evidence>
<organism evidence="2 3">
    <name type="scientific">Thalassomonas viridans</name>
    <dbReference type="NCBI Taxonomy" id="137584"/>
    <lineage>
        <taxon>Bacteria</taxon>
        <taxon>Pseudomonadati</taxon>
        <taxon>Pseudomonadota</taxon>
        <taxon>Gammaproteobacteria</taxon>
        <taxon>Alteromonadales</taxon>
        <taxon>Colwelliaceae</taxon>
        <taxon>Thalassomonas</taxon>
    </lineage>
</organism>
<dbReference type="CDD" id="cd07313">
    <property type="entry name" value="terB_like_2"/>
    <property type="match status" value="1"/>
</dbReference>
<protein>
    <submittedName>
        <fullName evidence="2">TerB family tellurite resistance protein</fullName>
    </submittedName>
</protein>
<feature type="domain" description="Co-chaperone DjlA N-terminal" evidence="1">
    <location>
        <begin position="28"/>
        <end position="143"/>
    </location>
</feature>
<keyword evidence="3" id="KW-1185">Reference proteome</keyword>
<dbReference type="SUPFAM" id="SSF158682">
    <property type="entry name" value="TerB-like"/>
    <property type="match status" value="1"/>
</dbReference>
<evidence type="ECO:0000259" key="1">
    <source>
        <dbReference type="Pfam" id="PF05099"/>
    </source>
</evidence>
<dbReference type="Gene3D" id="1.10.3680.10">
    <property type="entry name" value="TerB-like"/>
    <property type="match status" value="1"/>
</dbReference>
<dbReference type="InterPro" id="IPR029024">
    <property type="entry name" value="TerB-like"/>
</dbReference>
<dbReference type="InterPro" id="IPR007791">
    <property type="entry name" value="DjlA_N"/>
</dbReference>
<name>A0AAF0C908_9GAMM</name>
<dbReference type="KEGG" id="tvd:SG34_027205"/>
<dbReference type="EMBL" id="CP059733">
    <property type="protein sequence ID" value="WDE04951.1"/>
    <property type="molecule type" value="Genomic_DNA"/>
</dbReference>
<reference evidence="2 3" key="2">
    <citation type="journal article" date="2022" name="Mar. Drugs">
        <title>Bioassay-Guided Fractionation Leads to the Detection of Cholic Acid Generated by the Rare Thalassomonas sp.</title>
        <authorList>
            <person name="Pheiffer F."/>
            <person name="Schneider Y.K."/>
            <person name="Hansen E.H."/>
            <person name="Andersen J.H."/>
            <person name="Isaksson J."/>
            <person name="Busche T."/>
            <person name="R C."/>
            <person name="Kalinowski J."/>
            <person name="Zyl L.V."/>
            <person name="Trindade M."/>
        </authorList>
    </citation>
    <scope>NUCLEOTIDE SEQUENCE [LARGE SCALE GENOMIC DNA]</scope>
    <source>
        <strain evidence="2 3">XOM25</strain>
    </source>
</reference>
<dbReference type="Pfam" id="PF05099">
    <property type="entry name" value="TerB"/>
    <property type="match status" value="1"/>
</dbReference>
<dbReference type="AlphaFoldDB" id="A0AAF0C908"/>
<dbReference type="RefSeq" id="WP_044840100.1">
    <property type="nucleotide sequence ID" value="NZ_CP059733.1"/>
</dbReference>
<dbReference type="Proteomes" id="UP000032352">
    <property type="component" value="Chromosome"/>
</dbReference>
<sequence length="150" mass="17148">MLTKITMFFQSLSDESASDNETAISLEIACAVLLCEVMRADGHFAPQEQAHISDILIKQFQLTQAEVDEIIDQAIKLSEHATDFYQFTSKINQHYALEQRIDMVCLLWQLAYADGELAAIEEHIIRKIADLLYLNHQEYIQAKLKARESS</sequence>